<name>A0ABT2GDP8_9MICO</name>
<evidence type="ECO:0000313" key="2">
    <source>
        <dbReference type="Proteomes" id="UP001165580"/>
    </source>
</evidence>
<accession>A0ABT2GDP8</accession>
<evidence type="ECO:0008006" key="3">
    <source>
        <dbReference type="Google" id="ProtNLM"/>
    </source>
</evidence>
<gene>
    <name evidence="1" type="ORF">NVV95_04175</name>
</gene>
<dbReference type="RefSeq" id="WP_259485293.1">
    <property type="nucleotide sequence ID" value="NZ_JANTEZ010000002.1"/>
</dbReference>
<dbReference type="EMBL" id="JANTEZ010000002">
    <property type="protein sequence ID" value="MCS5713747.1"/>
    <property type="molecule type" value="Genomic_DNA"/>
</dbReference>
<organism evidence="1 2">
    <name type="scientific">Herbiconiux gentiana</name>
    <dbReference type="NCBI Taxonomy" id="2970912"/>
    <lineage>
        <taxon>Bacteria</taxon>
        <taxon>Bacillati</taxon>
        <taxon>Actinomycetota</taxon>
        <taxon>Actinomycetes</taxon>
        <taxon>Micrococcales</taxon>
        <taxon>Microbacteriaceae</taxon>
        <taxon>Herbiconiux</taxon>
    </lineage>
</organism>
<comment type="caution">
    <text evidence="1">The sequence shown here is derived from an EMBL/GenBank/DDBJ whole genome shotgun (WGS) entry which is preliminary data.</text>
</comment>
<sequence length="245" mass="26807">MATAPMHVTGYLPEDAPNPRIAQAERVRAFPGPVMGLAPQPALDDVHLESIESSDGYRAVSISYTLWRNPADHSDPVNLADLDPKQLRALEQPSPHPRPTWLLELVERMHYPLLWEAVRTSWHETPSERTAPPLLLAAHTRHILTNRFRREMGLPSGPIAPARSPLLSGERAVRARPPVEVDGSPRPALEIDTDPLVYALSVELSPRSTLSAVIPRSELPHVTLAFATRTPPARGSGAAHRAVAG</sequence>
<proteinExistence type="predicted"/>
<dbReference type="Proteomes" id="UP001165580">
    <property type="component" value="Unassembled WGS sequence"/>
</dbReference>
<protein>
    <recommendedName>
        <fullName evidence="3">DUF4255 domain-containing protein</fullName>
    </recommendedName>
</protein>
<keyword evidence="2" id="KW-1185">Reference proteome</keyword>
<reference evidence="1" key="1">
    <citation type="submission" date="2022-08" db="EMBL/GenBank/DDBJ databases">
        <authorList>
            <person name="Deng Y."/>
            <person name="Han X.-F."/>
            <person name="Zhang Y.-Q."/>
        </authorList>
    </citation>
    <scope>NUCLEOTIDE SEQUENCE</scope>
    <source>
        <strain evidence="1">CPCC 205716</strain>
    </source>
</reference>
<evidence type="ECO:0000313" key="1">
    <source>
        <dbReference type="EMBL" id="MCS5713747.1"/>
    </source>
</evidence>